<dbReference type="Proteomes" id="UP000053617">
    <property type="component" value="Unassembled WGS sequence"/>
</dbReference>
<dbReference type="InterPro" id="IPR032465">
    <property type="entry name" value="ACMSD"/>
</dbReference>
<organism evidence="5 6">
    <name type="scientific">Rhinocladiella mackenziei CBS 650.93</name>
    <dbReference type="NCBI Taxonomy" id="1442369"/>
    <lineage>
        <taxon>Eukaryota</taxon>
        <taxon>Fungi</taxon>
        <taxon>Dikarya</taxon>
        <taxon>Ascomycota</taxon>
        <taxon>Pezizomycotina</taxon>
        <taxon>Eurotiomycetes</taxon>
        <taxon>Chaetothyriomycetidae</taxon>
        <taxon>Chaetothyriales</taxon>
        <taxon>Herpotrichiellaceae</taxon>
        <taxon>Rhinocladiella</taxon>
    </lineage>
</organism>
<sequence length="361" mass="40574">MLGKIILEEHVCMPEDNPATTLKFASRNSEDLAAALLDLHGSRLNEMNANGVEYAIISSNPPGPQGIRDPKAAADYAVRSNNYIADLVNKAPARFAAFASLSMHDPVDAVSELARCVETLGMVGVMLHDAQQFVDGEGKVSEYHYDDRRYDVFWAAVERSGMPVYLHPNMPLPDEITRLYAKRPWLLGPTYSFARDTSFHTMALCTSGMFDRFPGVKLIIGHMGEMLLAHLHRIDHWLEKRDRGRSLPSKKTLREYFEQNIFITTAGAFSTPALIHSMTEIGAERILFSVDTPYENITEGATWLDTLPISQGDIVKIGRTNTLELFPVLEKRMRSAEVEKLQMDRSRPLFTTNPGFEIEKK</sequence>
<evidence type="ECO:0000256" key="1">
    <source>
        <dbReference type="ARBA" id="ARBA00022793"/>
    </source>
</evidence>
<dbReference type="SUPFAM" id="SSF51556">
    <property type="entry name" value="Metallo-dependent hydrolases"/>
    <property type="match status" value="1"/>
</dbReference>
<evidence type="ECO:0000313" key="5">
    <source>
        <dbReference type="EMBL" id="KIX09123.1"/>
    </source>
</evidence>
<dbReference type="GO" id="GO:0019748">
    <property type="term" value="P:secondary metabolic process"/>
    <property type="evidence" value="ECO:0007669"/>
    <property type="project" value="TreeGrafter"/>
</dbReference>
<dbReference type="InterPro" id="IPR006680">
    <property type="entry name" value="Amidohydro-rel"/>
</dbReference>
<evidence type="ECO:0000259" key="4">
    <source>
        <dbReference type="Pfam" id="PF04909"/>
    </source>
</evidence>
<name>A0A0D2HER0_9EURO</name>
<dbReference type="AlphaFoldDB" id="A0A0D2HER0"/>
<dbReference type="HOGENOM" id="CLU_039329_5_2_1"/>
<dbReference type="OrthoDB" id="432010at2759"/>
<dbReference type="Pfam" id="PF04909">
    <property type="entry name" value="Amidohydro_2"/>
    <property type="match status" value="1"/>
</dbReference>
<keyword evidence="1 3" id="KW-0210">Decarboxylase</keyword>
<dbReference type="PANTHER" id="PTHR21240:SF31">
    <property type="entry name" value="AMIDOHYDROLASE FAMILY PROTEIN (AFU_ORTHOLOGUE AFUA_7G05840)"/>
    <property type="match status" value="1"/>
</dbReference>
<feature type="domain" description="Amidohydrolase-related" evidence="4">
    <location>
        <begin position="63"/>
        <end position="327"/>
    </location>
</feature>
<gene>
    <name evidence="5" type="ORF">Z518_00201</name>
</gene>
<keyword evidence="6" id="KW-1185">Reference proteome</keyword>
<dbReference type="GO" id="GO:0005829">
    <property type="term" value="C:cytosol"/>
    <property type="evidence" value="ECO:0007669"/>
    <property type="project" value="TreeGrafter"/>
</dbReference>
<evidence type="ECO:0000256" key="3">
    <source>
        <dbReference type="RuleBase" id="RU366045"/>
    </source>
</evidence>
<dbReference type="GeneID" id="25288272"/>
<dbReference type="PANTHER" id="PTHR21240">
    <property type="entry name" value="2-AMINO-3-CARBOXYLMUCONATE-6-SEMIALDEHYDE DECARBOXYLASE"/>
    <property type="match status" value="1"/>
</dbReference>
<dbReference type="GO" id="GO:0016831">
    <property type="term" value="F:carboxy-lyase activity"/>
    <property type="evidence" value="ECO:0007669"/>
    <property type="project" value="UniProtKB-KW"/>
</dbReference>
<comment type="similarity">
    <text evidence="3">Belongs to the metallo-dependent hydrolases superfamily.</text>
</comment>
<evidence type="ECO:0000256" key="2">
    <source>
        <dbReference type="ARBA" id="ARBA00023239"/>
    </source>
</evidence>
<dbReference type="STRING" id="1442369.A0A0D2HER0"/>
<evidence type="ECO:0000313" key="6">
    <source>
        <dbReference type="Proteomes" id="UP000053617"/>
    </source>
</evidence>
<dbReference type="RefSeq" id="XP_013276259.1">
    <property type="nucleotide sequence ID" value="XM_013420805.1"/>
</dbReference>
<reference evidence="5 6" key="1">
    <citation type="submission" date="2015-01" db="EMBL/GenBank/DDBJ databases">
        <title>The Genome Sequence of Rhinocladiella mackenzie CBS 650.93.</title>
        <authorList>
            <consortium name="The Broad Institute Genomics Platform"/>
            <person name="Cuomo C."/>
            <person name="de Hoog S."/>
            <person name="Gorbushina A."/>
            <person name="Stielow B."/>
            <person name="Teixiera M."/>
            <person name="Abouelleil A."/>
            <person name="Chapman S.B."/>
            <person name="Priest M."/>
            <person name="Young S.K."/>
            <person name="Wortman J."/>
            <person name="Nusbaum C."/>
            <person name="Birren B."/>
        </authorList>
    </citation>
    <scope>NUCLEOTIDE SEQUENCE [LARGE SCALE GENOMIC DNA]</scope>
    <source>
        <strain evidence="5 6">CBS 650.93</strain>
    </source>
</reference>
<protein>
    <submittedName>
        <fullName evidence="5">Rhinocladiella mackenziei CBS 650.93 unplaced genomic scaffold supercont1.1, whole genome shotgun sequence</fullName>
    </submittedName>
</protein>
<keyword evidence="2 3" id="KW-0456">Lyase</keyword>
<dbReference type="InterPro" id="IPR032466">
    <property type="entry name" value="Metal_Hydrolase"/>
</dbReference>
<accession>A0A0D2HER0</accession>
<dbReference type="EMBL" id="KN847475">
    <property type="protein sequence ID" value="KIX09123.1"/>
    <property type="molecule type" value="Genomic_DNA"/>
</dbReference>
<dbReference type="Gene3D" id="3.20.20.140">
    <property type="entry name" value="Metal-dependent hydrolases"/>
    <property type="match status" value="1"/>
</dbReference>
<dbReference type="VEuPathDB" id="FungiDB:Z518_00201"/>
<dbReference type="GO" id="GO:0016787">
    <property type="term" value="F:hydrolase activity"/>
    <property type="evidence" value="ECO:0007669"/>
    <property type="project" value="InterPro"/>
</dbReference>
<proteinExistence type="inferred from homology"/>